<keyword evidence="3" id="KW-1185">Reference proteome</keyword>
<reference evidence="2 3" key="1">
    <citation type="submission" date="2020-08" db="EMBL/GenBank/DDBJ databases">
        <title>Genome sequence of Sphingomonas rhizophila KACC 19189T.</title>
        <authorList>
            <person name="Hyun D.-W."/>
            <person name="Bae J.-W."/>
        </authorList>
    </citation>
    <scope>NUCLEOTIDE SEQUENCE [LARGE SCALE GENOMIC DNA]</scope>
    <source>
        <strain evidence="2 3">KACC 19189</strain>
    </source>
</reference>
<feature type="chain" id="PRO_5028956841" description="Porin" evidence="1">
    <location>
        <begin position="19"/>
        <end position="243"/>
    </location>
</feature>
<evidence type="ECO:0008006" key="4">
    <source>
        <dbReference type="Google" id="ProtNLM"/>
    </source>
</evidence>
<gene>
    <name evidence="2" type="ORF">H9L12_03455</name>
</gene>
<dbReference type="NCBIfam" id="TIGR02001">
    <property type="entry name" value="gcw_chp"/>
    <property type="match status" value="1"/>
</dbReference>
<keyword evidence="1" id="KW-0732">Signal</keyword>
<evidence type="ECO:0000313" key="2">
    <source>
        <dbReference type="EMBL" id="QNN66163.1"/>
    </source>
</evidence>
<dbReference type="InterPro" id="IPR010239">
    <property type="entry name" value="CHP02001"/>
</dbReference>
<proteinExistence type="predicted"/>
<organism evidence="2 3">
    <name type="scientific">Sphingomonas rhizophila</name>
    <dbReference type="NCBI Taxonomy" id="2071607"/>
    <lineage>
        <taxon>Bacteria</taxon>
        <taxon>Pseudomonadati</taxon>
        <taxon>Pseudomonadota</taxon>
        <taxon>Alphaproteobacteria</taxon>
        <taxon>Sphingomonadales</taxon>
        <taxon>Sphingomonadaceae</taxon>
        <taxon>Sphingomonas</taxon>
    </lineage>
</organism>
<dbReference type="EMBL" id="CP060717">
    <property type="protein sequence ID" value="QNN66163.1"/>
    <property type="molecule type" value="Genomic_DNA"/>
</dbReference>
<dbReference type="Proteomes" id="UP000515955">
    <property type="component" value="Chromosome"/>
</dbReference>
<name>A0A7G9SE88_9SPHN</name>
<accession>A0A7G9SE88</accession>
<sequence>MTLLGAVLSLVNAAPAHAQEETPASAFTLSGGATLVSDYRFRGISQTDKRFALQGTITVAHSSGLYASLWGSSIDDYVAAGADQELDLIAGYKKTLGSTTFDIGVLYYYYPGSHGADTDFVEPYVAVTQAFGAITAKASAAYAPKQRALTIGNGREDNLYLAGDVGAAIPQTPISVSAHFGHSFGPSYLTIGDGYTDWSIGASATLKGITFGVSYVDTNKNAFSPSGRNISKAGIVGSVGVSF</sequence>
<feature type="signal peptide" evidence="1">
    <location>
        <begin position="1"/>
        <end position="18"/>
    </location>
</feature>
<dbReference type="KEGG" id="srhi:H9L12_03455"/>
<evidence type="ECO:0000313" key="3">
    <source>
        <dbReference type="Proteomes" id="UP000515955"/>
    </source>
</evidence>
<protein>
    <recommendedName>
        <fullName evidence="4">Porin</fullName>
    </recommendedName>
</protein>
<dbReference type="AlphaFoldDB" id="A0A7G9SE88"/>
<dbReference type="Pfam" id="PF09694">
    <property type="entry name" value="Gcw_chp"/>
    <property type="match status" value="1"/>
</dbReference>
<evidence type="ECO:0000256" key="1">
    <source>
        <dbReference type="SAM" id="SignalP"/>
    </source>
</evidence>